<dbReference type="InterPro" id="IPR013830">
    <property type="entry name" value="SGNH_hydro"/>
</dbReference>
<dbReference type="AlphaFoldDB" id="A0A926RYF5"/>
<gene>
    <name evidence="2" type="ORF">IC621_12930</name>
</gene>
<dbReference type="EMBL" id="JACXAI010000015">
    <property type="protein sequence ID" value="MBD1381137.1"/>
    <property type="molecule type" value="Genomic_DNA"/>
</dbReference>
<name>A0A926RYF5_9BACI</name>
<dbReference type="SUPFAM" id="SSF52266">
    <property type="entry name" value="SGNH hydrolase"/>
    <property type="match status" value="1"/>
</dbReference>
<dbReference type="PANTHER" id="PTHR30383">
    <property type="entry name" value="THIOESTERASE 1/PROTEASE 1/LYSOPHOSPHOLIPASE L1"/>
    <property type="match status" value="1"/>
</dbReference>
<dbReference type="CDD" id="cd01834">
    <property type="entry name" value="SGNH_hydrolase_like_2"/>
    <property type="match status" value="1"/>
</dbReference>
<proteinExistence type="predicted"/>
<evidence type="ECO:0000313" key="2">
    <source>
        <dbReference type="EMBL" id="MBD1381137.1"/>
    </source>
</evidence>
<organism evidence="2 3">
    <name type="scientific">Metabacillus arenae</name>
    <dbReference type="NCBI Taxonomy" id="2771434"/>
    <lineage>
        <taxon>Bacteria</taxon>
        <taxon>Bacillati</taxon>
        <taxon>Bacillota</taxon>
        <taxon>Bacilli</taxon>
        <taxon>Bacillales</taxon>
        <taxon>Bacillaceae</taxon>
        <taxon>Metabacillus</taxon>
    </lineage>
</organism>
<protein>
    <submittedName>
        <fullName evidence="2">SGNH/GDSL hydrolase family protein</fullName>
    </submittedName>
</protein>
<dbReference type="PANTHER" id="PTHR30383:SF5">
    <property type="entry name" value="SGNH HYDROLASE-TYPE ESTERASE DOMAIN-CONTAINING PROTEIN"/>
    <property type="match status" value="1"/>
</dbReference>
<dbReference type="InterPro" id="IPR036514">
    <property type="entry name" value="SGNH_hydro_sf"/>
</dbReference>
<comment type="caution">
    <text evidence="2">The sequence shown here is derived from an EMBL/GenBank/DDBJ whole genome shotgun (WGS) entry which is preliminary data.</text>
</comment>
<evidence type="ECO:0000259" key="1">
    <source>
        <dbReference type="Pfam" id="PF13472"/>
    </source>
</evidence>
<accession>A0A926RYF5</accession>
<dbReference type="RefSeq" id="WP_191158727.1">
    <property type="nucleotide sequence ID" value="NZ_JACXAI010000015.1"/>
</dbReference>
<dbReference type="Gene3D" id="3.40.50.1110">
    <property type="entry name" value="SGNH hydrolase"/>
    <property type="match status" value="1"/>
</dbReference>
<dbReference type="Proteomes" id="UP000626844">
    <property type="component" value="Unassembled WGS sequence"/>
</dbReference>
<dbReference type="Pfam" id="PF13472">
    <property type="entry name" value="Lipase_GDSL_2"/>
    <property type="match status" value="1"/>
</dbReference>
<keyword evidence="3" id="KW-1185">Reference proteome</keyword>
<evidence type="ECO:0000313" key="3">
    <source>
        <dbReference type="Proteomes" id="UP000626844"/>
    </source>
</evidence>
<dbReference type="GO" id="GO:0004622">
    <property type="term" value="F:phosphatidylcholine lysophospholipase activity"/>
    <property type="evidence" value="ECO:0007669"/>
    <property type="project" value="TreeGrafter"/>
</dbReference>
<reference evidence="2" key="1">
    <citation type="submission" date="2020-09" db="EMBL/GenBank/DDBJ databases">
        <title>A novel bacterium of genus Bacillus, isolated from South China Sea.</title>
        <authorList>
            <person name="Huang H."/>
            <person name="Mo K."/>
            <person name="Hu Y."/>
        </authorList>
    </citation>
    <scope>NUCLEOTIDE SEQUENCE</scope>
    <source>
        <strain evidence="2">IB182487</strain>
    </source>
</reference>
<feature type="domain" description="SGNH hydrolase-type esterase" evidence="1">
    <location>
        <begin position="11"/>
        <end position="194"/>
    </location>
</feature>
<sequence>MNITKNSRVLFIGDSITDSDRNADSEKIGFGYVRLIRDTFICNQPNEIPTIINKGIGGDRVIDLAQRWEQDVLQQDADLISVSIGINDVWKQLKTTGIEPVFPDQFEEVYRDTLIKVKERTNAQLILMEPTIIEENPDSKGNQLLIRYVEIVHKLSKEFETLLVPTHTAFINYLKSNSEYSLTTDGVHMNTIGNMLMAKTWLDTIK</sequence>
<keyword evidence="2" id="KW-0378">Hydrolase</keyword>
<dbReference type="InterPro" id="IPR051532">
    <property type="entry name" value="Ester_Hydrolysis_Enzymes"/>
</dbReference>